<name>A0A096BJR3_9FIRM</name>
<dbReference type="Proteomes" id="UP000029622">
    <property type="component" value="Unassembled WGS sequence"/>
</dbReference>
<dbReference type="EMBL" id="AZTB01000007">
    <property type="protein sequence ID" value="KGG81077.1"/>
    <property type="molecule type" value="Genomic_DNA"/>
</dbReference>
<sequence length="66" mass="7543">MDLLQSIRQAEIQLEVAESIFNHAEDPELIDIAIIDMLSAEKKLNRLRKLAKKEGVKSGNYITSFR</sequence>
<proteinExistence type="predicted"/>
<evidence type="ECO:0000313" key="2">
    <source>
        <dbReference type="Proteomes" id="UP000029622"/>
    </source>
</evidence>
<organism evidence="1 2">
    <name type="scientific">Caloranaerobacter azorensis H53214</name>
    <dbReference type="NCBI Taxonomy" id="1156417"/>
    <lineage>
        <taxon>Bacteria</taxon>
        <taxon>Bacillati</taxon>
        <taxon>Bacillota</taxon>
        <taxon>Tissierellia</taxon>
        <taxon>Tissierellales</taxon>
        <taxon>Thermohalobacteraceae</taxon>
        <taxon>Caloranaerobacter</taxon>
    </lineage>
</organism>
<gene>
    <name evidence="1" type="ORF">Y919_02630</name>
</gene>
<dbReference type="RefSeq" id="WP_035162126.1">
    <property type="nucleotide sequence ID" value="NZ_AZTB01000007.1"/>
</dbReference>
<accession>A0A096BJR3</accession>
<evidence type="ECO:0000313" key="1">
    <source>
        <dbReference type="EMBL" id="KGG81077.1"/>
    </source>
</evidence>
<dbReference type="AlphaFoldDB" id="A0A096BJR3"/>
<comment type="caution">
    <text evidence="1">The sequence shown here is derived from an EMBL/GenBank/DDBJ whole genome shotgun (WGS) entry which is preliminary data.</text>
</comment>
<reference evidence="1 2" key="1">
    <citation type="submission" date="2013-12" db="EMBL/GenBank/DDBJ databases">
        <title>Draft genome sequence of Caloranaerobacter sp. H53214.</title>
        <authorList>
            <person name="Jiang L.J."/>
            <person name="Shao Z.Z."/>
            <person name="Long M.N."/>
        </authorList>
    </citation>
    <scope>NUCLEOTIDE SEQUENCE [LARGE SCALE GENOMIC DNA]</scope>
    <source>
        <strain evidence="1 2">H53214</strain>
    </source>
</reference>
<protein>
    <submittedName>
        <fullName evidence="1">Uncharacterized protein</fullName>
    </submittedName>
</protein>